<keyword evidence="12" id="KW-1185">Reference proteome</keyword>
<dbReference type="GO" id="GO:0005886">
    <property type="term" value="C:plasma membrane"/>
    <property type="evidence" value="ECO:0007669"/>
    <property type="project" value="UniProtKB-SubCell"/>
</dbReference>
<dbReference type="NCBIfam" id="TIGR00254">
    <property type="entry name" value="GGDEF"/>
    <property type="match status" value="1"/>
</dbReference>
<reference evidence="12" key="1">
    <citation type="submission" date="2018-05" db="EMBL/GenBank/DDBJ databases">
        <title>Zavarzinia sp. HR-AS.</title>
        <authorList>
            <person name="Lee Y."/>
            <person name="Jeon C.O."/>
        </authorList>
    </citation>
    <scope>NUCLEOTIDE SEQUENCE [LARGE SCALE GENOMIC DNA]</scope>
    <source>
        <strain evidence="12">DSM 1231</strain>
    </source>
</reference>
<dbReference type="CDD" id="cd01948">
    <property type="entry name" value="EAL"/>
    <property type="match status" value="1"/>
</dbReference>
<dbReference type="SMART" id="SM00091">
    <property type="entry name" value="PAS"/>
    <property type="match status" value="3"/>
</dbReference>
<dbReference type="Pfam" id="PF13426">
    <property type="entry name" value="PAS_9"/>
    <property type="match status" value="1"/>
</dbReference>
<dbReference type="InterPro" id="IPR000160">
    <property type="entry name" value="GGDEF_dom"/>
</dbReference>
<dbReference type="Pfam" id="PF00989">
    <property type="entry name" value="PAS"/>
    <property type="match status" value="1"/>
</dbReference>
<dbReference type="InterPro" id="IPR013655">
    <property type="entry name" value="PAS_fold_3"/>
</dbReference>
<dbReference type="InterPro" id="IPR001633">
    <property type="entry name" value="EAL_dom"/>
</dbReference>
<dbReference type="NCBIfam" id="TIGR00229">
    <property type="entry name" value="sensory_box"/>
    <property type="match status" value="3"/>
</dbReference>
<feature type="transmembrane region" description="Helical" evidence="6">
    <location>
        <begin position="209"/>
        <end position="242"/>
    </location>
</feature>
<dbReference type="Gene3D" id="3.20.20.450">
    <property type="entry name" value="EAL domain"/>
    <property type="match status" value="1"/>
</dbReference>
<dbReference type="Pfam" id="PF08447">
    <property type="entry name" value="PAS_3"/>
    <property type="match status" value="1"/>
</dbReference>
<dbReference type="InterPro" id="IPR001610">
    <property type="entry name" value="PAC"/>
</dbReference>
<dbReference type="InterPro" id="IPR000014">
    <property type="entry name" value="PAS"/>
</dbReference>
<feature type="transmembrane region" description="Helical" evidence="6">
    <location>
        <begin position="33"/>
        <end position="52"/>
    </location>
</feature>
<keyword evidence="5 6" id="KW-0472">Membrane</keyword>
<dbReference type="CDD" id="cd01949">
    <property type="entry name" value="GGDEF"/>
    <property type="match status" value="1"/>
</dbReference>
<keyword evidence="3 6" id="KW-0812">Transmembrane</keyword>
<comment type="caution">
    <text evidence="11">The sequence shown here is derived from an EMBL/GenBank/DDBJ whole genome shotgun (WGS) entry which is preliminary data.</text>
</comment>
<evidence type="ECO:0000259" key="7">
    <source>
        <dbReference type="PROSITE" id="PS50112"/>
    </source>
</evidence>
<feature type="domain" description="PAS" evidence="7">
    <location>
        <begin position="443"/>
        <end position="500"/>
    </location>
</feature>
<keyword evidence="2" id="KW-1003">Cell membrane</keyword>
<accession>A0A317E983</accession>
<evidence type="ECO:0000256" key="5">
    <source>
        <dbReference type="ARBA" id="ARBA00023136"/>
    </source>
</evidence>
<evidence type="ECO:0000313" key="12">
    <source>
        <dbReference type="Proteomes" id="UP000246077"/>
    </source>
</evidence>
<dbReference type="InterPro" id="IPR000700">
    <property type="entry name" value="PAS-assoc_C"/>
</dbReference>
<feature type="transmembrane region" description="Helical" evidence="6">
    <location>
        <begin position="104"/>
        <end position="125"/>
    </location>
</feature>
<dbReference type="CDD" id="cd00130">
    <property type="entry name" value="PAS"/>
    <property type="match status" value="3"/>
</dbReference>
<dbReference type="InterPro" id="IPR013767">
    <property type="entry name" value="PAS_fold"/>
</dbReference>
<gene>
    <name evidence="11" type="ORF">DKG75_02495</name>
</gene>
<evidence type="ECO:0000256" key="3">
    <source>
        <dbReference type="ARBA" id="ARBA00022692"/>
    </source>
</evidence>
<evidence type="ECO:0000256" key="1">
    <source>
        <dbReference type="ARBA" id="ARBA00004651"/>
    </source>
</evidence>
<feature type="domain" description="GGDEF" evidence="10">
    <location>
        <begin position="742"/>
        <end position="875"/>
    </location>
</feature>
<evidence type="ECO:0000256" key="2">
    <source>
        <dbReference type="ARBA" id="ARBA00022475"/>
    </source>
</evidence>
<dbReference type="SMART" id="SM00052">
    <property type="entry name" value="EAL"/>
    <property type="match status" value="1"/>
</dbReference>
<dbReference type="SMART" id="SM00086">
    <property type="entry name" value="PAC"/>
    <property type="match status" value="3"/>
</dbReference>
<dbReference type="Proteomes" id="UP000246077">
    <property type="component" value="Unassembled WGS sequence"/>
</dbReference>
<evidence type="ECO:0000313" key="11">
    <source>
        <dbReference type="EMBL" id="PWR23459.1"/>
    </source>
</evidence>
<feature type="transmembrane region" description="Helical" evidence="6">
    <location>
        <begin position="248"/>
        <end position="267"/>
    </location>
</feature>
<dbReference type="EMBL" id="QGLF01000001">
    <property type="protein sequence ID" value="PWR23459.1"/>
    <property type="molecule type" value="Genomic_DNA"/>
</dbReference>
<dbReference type="PANTHER" id="PTHR44757">
    <property type="entry name" value="DIGUANYLATE CYCLASE DGCP"/>
    <property type="match status" value="1"/>
</dbReference>
<comment type="subcellular location">
    <subcellularLocation>
        <location evidence="1">Cell membrane</location>
        <topology evidence="1">Multi-pass membrane protein</topology>
    </subcellularLocation>
</comment>
<evidence type="ECO:0000256" key="4">
    <source>
        <dbReference type="ARBA" id="ARBA00022989"/>
    </source>
</evidence>
<feature type="domain" description="PAC" evidence="8">
    <location>
        <begin position="389"/>
        <end position="442"/>
    </location>
</feature>
<protein>
    <submittedName>
        <fullName evidence="11">Diguanylate cyclase</fullName>
    </submittedName>
</protein>
<dbReference type="InterPro" id="IPR035965">
    <property type="entry name" value="PAS-like_dom_sf"/>
</dbReference>
<organism evidence="11 12">
    <name type="scientific">Zavarzinia compransoris</name>
    <dbReference type="NCBI Taxonomy" id="1264899"/>
    <lineage>
        <taxon>Bacteria</taxon>
        <taxon>Pseudomonadati</taxon>
        <taxon>Pseudomonadota</taxon>
        <taxon>Alphaproteobacteria</taxon>
        <taxon>Rhodospirillales</taxon>
        <taxon>Zavarziniaceae</taxon>
        <taxon>Zavarzinia</taxon>
    </lineage>
</organism>
<dbReference type="InterPro" id="IPR043128">
    <property type="entry name" value="Rev_trsase/Diguanyl_cyclase"/>
</dbReference>
<feature type="transmembrane region" description="Helical" evidence="6">
    <location>
        <begin position="137"/>
        <end position="159"/>
    </location>
</feature>
<dbReference type="Pfam" id="PF00990">
    <property type="entry name" value="GGDEF"/>
    <property type="match status" value="1"/>
</dbReference>
<dbReference type="PANTHER" id="PTHR44757:SF4">
    <property type="entry name" value="DIGUANYLATE CYCLASE DGCE-RELATED"/>
    <property type="match status" value="1"/>
</dbReference>
<dbReference type="SUPFAM" id="SSF141868">
    <property type="entry name" value="EAL domain-like"/>
    <property type="match status" value="1"/>
</dbReference>
<dbReference type="PROSITE" id="PS50883">
    <property type="entry name" value="EAL"/>
    <property type="match status" value="1"/>
</dbReference>
<evidence type="ECO:0000259" key="9">
    <source>
        <dbReference type="PROSITE" id="PS50883"/>
    </source>
</evidence>
<feature type="transmembrane region" description="Helical" evidence="6">
    <location>
        <begin position="171"/>
        <end position="197"/>
    </location>
</feature>
<dbReference type="PROSITE" id="PS50113">
    <property type="entry name" value="PAC"/>
    <property type="match status" value="3"/>
</dbReference>
<keyword evidence="4 6" id="KW-1133">Transmembrane helix</keyword>
<dbReference type="Gene3D" id="3.30.450.20">
    <property type="entry name" value="PAS domain"/>
    <property type="match status" value="3"/>
</dbReference>
<name>A0A317E983_9PROT</name>
<dbReference type="GO" id="GO:0006355">
    <property type="term" value="P:regulation of DNA-templated transcription"/>
    <property type="evidence" value="ECO:0007669"/>
    <property type="project" value="InterPro"/>
</dbReference>
<evidence type="ECO:0000256" key="6">
    <source>
        <dbReference type="SAM" id="Phobius"/>
    </source>
</evidence>
<feature type="transmembrane region" description="Helical" evidence="6">
    <location>
        <begin position="279"/>
        <end position="302"/>
    </location>
</feature>
<feature type="domain" description="PAS" evidence="7">
    <location>
        <begin position="315"/>
        <end position="385"/>
    </location>
</feature>
<dbReference type="InterPro" id="IPR029787">
    <property type="entry name" value="Nucleotide_cyclase"/>
</dbReference>
<dbReference type="SUPFAM" id="SSF55785">
    <property type="entry name" value="PYP-like sensor domain (PAS domain)"/>
    <property type="match status" value="3"/>
</dbReference>
<dbReference type="Pfam" id="PF00563">
    <property type="entry name" value="EAL"/>
    <property type="match status" value="1"/>
</dbReference>
<dbReference type="Gene3D" id="3.30.70.270">
    <property type="match status" value="1"/>
</dbReference>
<dbReference type="AlphaFoldDB" id="A0A317E983"/>
<dbReference type="InterPro" id="IPR052155">
    <property type="entry name" value="Biofilm_reg_signaling"/>
</dbReference>
<dbReference type="Pfam" id="PF05231">
    <property type="entry name" value="MASE1"/>
    <property type="match status" value="1"/>
</dbReference>
<dbReference type="InterPro" id="IPR035919">
    <property type="entry name" value="EAL_sf"/>
</dbReference>
<feature type="domain" description="EAL" evidence="9">
    <location>
        <begin position="886"/>
        <end position="1140"/>
    </location>
</feature>
<proteinExistence type="predicted"/>
<dbReference type="PROSITE" id="PS50112">
    <property type="entry name" value="PAS"/>
    <property type="match status" value="3"/>
</dbReference>
<feature type="domain" description="PAS" evidence="7">
    <location>
        <begin position="580"/>
        <end position="624"/>
    </location>
</feature>
<evidence type="ECO:0000259" key="10">
    <source>
        <dbReference type="PROSITE" id="PS50887"/>
    </source>
</evidence>
<dbReference type="SMART" id="SM00267">
    <property type="entry name" value="GGDEF"/>
    <property type="match status" value="1"/>
</dbReference>
<feature type="transmembrane region" description="Helical" evidence="6">
    <location>
        <begin position="81"/>
        <end position="98"/>
    </location>
</feature>
<dbReference type="PROSITE" id="PS50887">
    <property type="entry name" value="GGDEF"/>
    <property type="match status" value="1"/>
</dbReference>
<dbReference type="SUPFAM" id="SSF55073">
    <property type="entry name" value="Nucleotide cyclase"/>
    <property type="match status" value="1"/>
</dbReference>
<sequence length="1140" mass="122637">MPRPPAAERILTPAPTTEARPAAALDRLAWRPLLFASGIYGLLAVAGILLSHQPGSTAVFWPANAAVVGLALRQAAPRPSLALLLAVGATAFAANAAMGTGIALALGFAGCNAFEIALALALIARLPPSGDPNLGEIPALAITAVVAPMVSGIAAAGLMSVLAAPGFWHHWWVWWTASALGAVIVLPIAFTWGTALLPEQRRWPRLAELALIGGGTLAFSWQIATSSAAPFLLLSLALLLAATRLTRLAGALLSAACTLVVLLVKGSGHLSAAGAGGEWMLVQLQLPAIVSLALPFIVALLLDGDRRRLRQLAESERRFHGAMADAAIGMALVAPDGILQKVNHALCEMLGRDAANLVGRHFRDITHPDDIADDLENVRRVISGEIDSYRIEKRYITGDGRAVWGHLSVTAMRDEDTGAPVQLIAQIENIDQRKKVEQALAAVESRWSFALESARQGVWDRDVAAGRTYYSPVWKAMLGYADTEISGESAEWLRLIHPDDLPRAIALDDACINGASDTFESEFRMRHRDGHWVWVLDRGRVVNRSPDGKALRMIGTHADISLRKTAEQELRALTTALFEEKERLRITLDSIGDAVICTDTAGRVTFMNPVAEQLTGWARHEAAGLAIRDVFRVVDGTSGRALACPVEACLRSLKPHYMNEDTCVLSRRGEQLSVHDSAAPIRDQDGNVLGAVLVFQDLTGARALQAELAQSALVDALTGLPNRKALEARLAEAVDSARAGNGRFSLCFLDLDRFKILNDSAGHVAGDALLVTVAETIVKAARPGDFIARLGGDEFALLLAGIGPDEAEQIARAVIKAIADLQFTWQGRAHALTMSGGLADLPAGGLPPGEWMSRADVASYAAKSTGRNRVCVYRQDAGDAGRYHREIQVASGLRTAIVEDRFRLFAQRIEILHNVDAGKRYYEILLRLEDEEGRLMLPGSFIPAAERYDLMGEIDRWVIRTTLRRYGAPLRSLGDFALAINLSANSLNDPALWSFVEGELAASEIEPWRLHFEITETALIDNMAAASGFVAAARQAGCGITLDDFGAGLSSFSYLRQFPVDILKIDGNFIRQILNSPVDRAIVESINDLGHKFGARTIAEFVEDAAALDLLRAMGVDMAQGYAIARPVPIEAIFPAQPSA</sequence>
<feature type="domain" description="PAC" evidence="8">
    <location>
        <begin position="658"/>
        <end position="710"/>
    </location>
</feature>
<feature type="domain" description="PAC" evidence="8">
    <location>
        <begin position="519"/>
        <end position="572"/>
    </location>
</feature>
<evidence type="ECO:0000259" key="8">
    <source>
        <dbReference type="PROSITE" id="PS50113"/>
    </source>
</evidence>
<dbReference type="InterPro" id="IPR007895">
    <property type="entry name" value="MASE1"/>
</dbReference>